<keyword evidence="2" id="KW-1185">Reference proteome</keyword>
<dbReference type="AlphaFoldDB" id="A0A5B7CT84"/>
<dbReference type="EMBL" id="VSRR010000246">
    <property type="protein sequence ID" value="MPC12922.1"/>
    <property type="molecule type" value="Genomic_DNA"/>
</dbReference>
<name>A0A5B7CT84_PORTR</name>
<sequence>MCCVAACDSQGTGPGRLSLVGFMSYFSVFLRSYTGSPSVGGGMAWCTGSRTPCPSHITATTTTTTIALQGTPIHPYSLEIGGVTPSFYTVARVRVMALRFRLPSCTKFLSAACDSFPHLQRSPDPQCRYLHGGRKFALGRLATLVHLRHGGLHFPSPSPHHILANPFPCRRAGGSRQEEPLASQYDIACT</sequence>
<organism evidence="1 2">
    <name type="scientific">Portunus trituberculatus</name>
    <name type="common">Swimming crab</name>
    <name type="synonym">Neptunus trituberculatus</name>
    <dbReference type="NCBI Taxonomy" id="210409"/>
    <lineage>
        <taxon>Eukaryota</taxon>
        <taxon>Metazoa</taxon>
        <taxon>Ecdysozoa</taxon>
        <taxon>Arthropoda</taxon>
        <taxon>Crustacea</taxon>
        <taxon>Multicrustacea</taxon>
        <taxon>Malacostraca</taxon>
        <taxon>Eumalacostraca</taxon>
        <taxon>Eucarida</taxon>
        <taxon>Decapoda</taxon>
        <taxon>Pleocyemata</taxon>
        <taxon>Brachyura</taxon>
        <taxon>Eubrachyura</taxon>
        <taxon>Portunoidea</taxon>
        <taxon>Portunidae</taxon>
        <taxon>Portuninae</taxon>
        <taxon>Portunus</taxon>
    </lineage>
</organism>
<proteinExistence type="predicted"/>
<protein>
    <submittedName>
        <fullName evidence="1">Uncharacterized protein</fullName>
    </submittedName>
</protein>
<comment type="caution">
    <text evidence="1">The sequence shown here is derived from an EMBL/GenBank/DDBJ whole genome shotgun (WGS) entry which is preliminary data.</text>
</comment>
<reference evidence="1 2" key="1">
    <citation type="submission" date="2019-05" db="EMBL/GenBank/DDBJ databases">
        <title>Another draft genome of Portunus trituberculatus and its Hox gene families provides insights of decapod evolution.</title>
        <authorList>
            <person name="Jeong J.-H."/>
            <person name="Song I."/>
            <person name="Kim S."/>
            <person name="Choi T."/>
            <person name="Kim D."/>
            <person name="Ryu S."/>
            <person name="Kim W."/>
        </authorList>
    </citation>
    <scope>NUCLEOTIDE SEQUENCE [LARGE SCALE GENOMIC DNA]</scope>
    <source>
        <tissue evidence="1">Muscle</tissue>
    </source>
</reference>
<dbReference type="Proteomes" id="UP000324222">
    <property type="component" value="Unassembled WGS sequence"/>
</dbReference>
<evidence type="ECO:0000313" key="1">
    <source>
        <dbReference type="EMBL" id="MPC12922.1"/>
    </source>
</evidence>
<evidence type="ECO:0000313" key="2">
    <source>
        <dbReference type="Proteomes" id="UP000324222"/>
    </source>
</evidence>
<accession>A0A5B7CT84</accession>
<gene>
    <name evidence="1" type="ORF">E2C01_005638</name>
</gene>